<sequence length="252" mass="28133">MRPCSRPTHALCRYLLHHGHLTAAPQTVSLPAAGTQDSASPLGVQVPGTANRLHTPAATHTLYQGAARLPWEPVDVPYDGGYLATNKRAQEVLQLKHELTTVQAHAHLRQAANLPYGDAVYQEWLARTSEEQRKALSDRLAVAVPIVSRWQNLRVVLLGPNGVLDLDMERHLFGVVATGLSLCYVDVQGRTCFVMDSNKGCQKLLNWLGFYGLDDRLVAYRWQGVPEIPKGLSRQERLDAFQGRLHRYVVRF</sequence>
<proteinExistence type="predicted"/>
<keyword evidence="2" id="KW-1185">Reference proteome</keyword>
<comment type="caution">
    <text evidence="1">The sequence shown here is derived from an EMBL/GenBank/DDBJ whole genome shotgun (WGS) entry which is preliminary data.</text>
</comment>
<organism evidence="1 2">
    <name type="scientific">[Myrmecia] bisecta</name>
    <dbReference type="NCBI Taxonomy" id="41462"/>
    <lineage>
        <taxon>Eukaryota</taxon>
        <taxon>Viridiplantae</taxon>
        <taxon>Chlorophyta</taxon>
        <taxon>core chlorophytes</taxon>
        <taxon>Trebouxiophyceae</taxon>
        <taxon>Trebouxiales</taxon>
        <taxon>Trebouxiaceae</taxon>
        <taxon>Myrmecia</taxon>
    </lineage>
</organism>
<evidence type="ECO:0000313" key="2">
    <source>
        <dbReference type="Proteomes" id="UP001489004"/>
    </source>
</evidence>
<accession>A0AAW1P2V5</accession>
<gene>
    <name evidence="1" type="ORF">WJX72_007855</name>
</gene>
<name>A0AAW1P2V5_9CHLO</name>
<evidence type="ECO:0000313" key="1">
    <source>
        <dbReference type="EMBL" id="KAK9803642.1"/>
    </source>
</evidence>
<protein>
    <submittedName>
        <fullName evidence="1">Uncharacterized protein</fullName>
    </submittedName>
</protein>
<dbReference type="AlphaFoldDB" id="A0AAW1P2V5"/>
<reference evidence="1 2" key="1">
    <citation type="journal article" date="2024" name="Nat. Commun.">
        <title>Phylogenomics reveals the evolutionary origins of lichenization in chlorophyte algae.</title>
        <authorList>
            <person name="Puginier C."/>
            <person name="Libourel C."/>
            <person name="Otte J."/>
            <person name="Skaloud P."/>
            <person name="Haon M."/>
            <person name="Grisel S."/>
            <person name="Petersen M."/>
            <person name="Berrin J.G."/>
            <person name="Delaux P.M."/>
            <person name="Dal Grande F."/>
            <person name="Keller J."/>
        </authorList>
    </citation>
    <scope>NUCLEOTIDE SEQUENCE [LARGE SCALE GENOMIC DNA]</scope>
    <source>
        <strain evidence="1 2">SAG 2043</strain>
    </source>
</reference>
<dbReference type="EMBL" id="JALJOR010000020">
    <property type="protein sequence ID" value="KAK9803642.1"/>
    <property type="molecule type" value="Genomic_DNA"/>
</dbReference>
<dbReference type="Proteomes" id="UP001489004">
    <property type="component" value="Unassembled WGS sequence"/>
</dbReference>